<evidence type="ECO:0000256" key="6">
    <source>
        <dbReference type="ARBA" id="ARBA00022801"/>
    </source>
</evidence>
<dbReference type="EMBL" id="SBKN01000001">
    <property type="protein sequence ID" value="RXR24238.1"/>
    <property type="molecule type" value="Genomic_DNA"/>
</dbReference>
<dbReference type="InterPro" id="IPR001872">
    <property type="entry name" value="Peptidase_A8"/>
</dbReference>
<dbReference type="PANTHER" id="PTHR33695:SF1">
    <property type="entry name" value="LIPOPROTEIN SIGNAL PEPTIDASE"/>
    <property type="match status" value="1"/>
</dbReference>
<comment type="subcellular location">
    <subcellularLocation>
        <location evidence="9">Cell membrane</location>
        <topology evidence="9">Multi-pass membrane protein</topology>
    </subcellularLocation>
</comment>
<dbReference type="UniPathway" id="UPA00665"/>
<evidence type="ECO:0000256" key="1">
    <source>
        <dbReference type="ARBA" id="ARBA00006139"/>
    </source>
</evidence>
<evidence type="ECO:0000256" key="2">
    <source>
        <dbReference type="ARBA" id="ARBA00022475"/>
    </source>
</evidence>
<protein>
    <recommendedName>
        <fullName evidence="9">Lipoprotein signal peptidase</fullName>
        <ecNumber evidence="9">3.4.23.36</ecNumber>
    </recommendedName>
    <alternativeName>
        <fullName evidence="9">Prolipoprotein signal peptidase</fullName>
    </alternativeName>
    <alternativeName>
        <fullName evidence="9">Signal peptidase II</fullName>
        <shortName evidence="9">SPase II</shortName>
    </alternativeName>
</protein>
<evidence type="ECO:0000256" key="4">
    <source>
        <dbReference type="ARBA" id="ARBA00022692"/>
    </source>
</evidence>
<keyword evidence="3 9" id="KW-0645">Protease</keyword>
<keyword evidence="8 9" id="KW-0472">Membrane</keyword>
<feature type="transmembrane region" description="Helical" evidence="9">
    <location>
        <begin position="167"/>
        <end position="191"/>
    </location>
</feature>
<evidence type="ECO:0000256" key="7">
    <source>
        <dbReference type="ARBA" id="ARBA00022989"/>
    </source>
</evidence>
<organism evidence="11 12">
    <name type="scientific">Flavobacterium stagni</name>
    <dbReference type="NCBI Taxonomy" id="2506421"/>
    <lineage>
        <taxon>Bacteria</taxon>
        <taxon>Pseudomonadati</taxon>
        <taxon>Bacteroidota</taxon>
        <taxon>Flavobacteriia</taxon>
        <taxon>Flavobacteriales</taxon>
        <taxon>Flavobacteriaceae</taxon>
        <taxon>Flavobacterium</taxon>
    </lineage>
</organism>
<dbReference type="PANTHER" id="PTHR33695">
    <property type="entry name" value="LIPOPROTEIN SIGNAL PEPTIDASE"/>
    <property type="match status" value="1"/>
</dbReference>
<dbReference type="RefSeq" id="WP_129460216.1">
    <property type="nucleotide sequence ID" value="NZ_SBKN01000001.1"/>
</dbReference>
<evidence type="ECO:0000256" key="10">
    <source>
        <dbReference type="RuleBase" id="RU004181"/>
    </source>
</evidence>
<comment type="similarity">
    <text evidence="1 9 10">Belongs to the peptidase A8 family.</text>
</comment>
<feature type="transmembrane region" description="Helical" evidence="9">
    <location>
        <begin position="92"/>
        <end position="116"/>
    </location>
</feature>
<comment type="catalytic activity">
    <reaction evidence="9">
        <text>Release of signal peptides from bacterial membrane prolipoproteins. Hydrolyzes -Xaa-Yaa-Zaa-|-(S,diacylglyceryl)Cys-, in which Xaa is hydrophobic (preferably Leu), and Yaa (Ala or Ser) and Zaa (Gly or Ala) have small, neutral side chains.</text>
        <dbReference type="EC" id="3.4.23.36"/>
    </reaction>
</comment>
<dbReference type="HAMAP" id="MF_00161">
    <property type="entry name" value="LspA"/>
    <property type="match status" value="1"/>
</dbReference>
<feature type="active site" evidence="9">
    <location>
        <position position="178"/>
    </location>
</feature>
<dbReference type="Pfam" id="PF01252">
    <property type="entry name" value="Peptidase_A8"/>
    <property type="match status" value="1"/>
</dbReference>
<dbReference type="Proteomes" id="UP000289857">
    <property type="component" value="Unassembled WGS sequence"/>
</dbReference>
<dbReference type="GO" id="GO:0004190">
    <property type="term" value="F:aspartic-type endopeptidase activity"/>
    <property type="evidence" value="ECO:0007669"/>
    <property type="project" value="UniProtKB-UniRule"/>
</dbReference>
<keyword evidence="12" id="KW-1185">Reference proteome</keyword>
<dbReference type="GO" id="GO:0005886">
    <property type="term" value="C:plasma membrane"/>
    <property type="evidence" value="ECO:0007669"/>
    <property type="project" value="UniProtKB-SubCell"/>
</dbReference>
<dbReference type="NCBIfam" id="NF011369">
    <property type="entry name" value="PRK14788.1"/>
    <property type="match status" value="1"/>
</dbReference>
<dbReference type="GO" id="GO:0006508">
    <property type="term" value="P:proteolysis"/>
    <property type="evidence" value="ECO:0007669"/>
    <property type="project" value="UniProtKB-KW"/>
</dbReference>
<evidence type="ECO:0000256" key="8">
    <source>
        <dbReference type="ARBA" id="ARBA00023136"/>
    </source>
</evidence>
<dbReference type="PRINTS" id="PR00781">
    <property type="entry name" value="LIPOSIGPTASE"/>
</dbReference>
<proteinExistence type="inferred from homology"/>
<evidence type="ECO:0000256" key="5">
    <source>
        <dbReference type="ARBA" id="ARBA00022750"/>
    </source>
</evidence>
<gene>
    <name evidence="9" type="primary">lspA</name>
    <name evidence="11" type="ORF">EQG61_02015</name>
</gene>
<comment type="caution">
    <text evidence="11">The sequence shown here is derived from an EMBL/GenBank/DDBJ whole genome shotgun (WGS) entry which is preliminary data.</text>
</comment>
<keyword evidence="4 9" id="KW-0812">Transmembrane</keyword>
<keyword evidence="7 9" id="KW-1133">Transmembrane helix</keyword>
<accession>A0A4Q1KET8</accession>
<evidence type="ECO:0000313" key="12">
    <source>
        <dbReference type="Proteomes" id="UP000289857"/>
    </source>
</evidence>
<keyword evidence="2 9" id="KW-1003">Cell membrane</keyword>
<keyword evidence="5 9" id="KW-0064">Aspartyl protease</keyword>
<feature type="transmembrane region" description="Helical" evidence="9">
    <location>
        <begin position="59"/>
        <end position="80"/>
    </location>
</feature>
<name>A0A4Q1KET8_9FLAO</name>
<sequence length="223" mass="25250">MKLRNAALIIFLLLVIDQFSKIYIKTNFILGEKHDVLSWFKIYFIENEGMAWGTVIPGAYGKLILTVFRIGAVGVIAYWLWDSIKKNKNNFLIVAISLIFAGALGNIIDSVFYGVFFDDSISHLATFNSDNPYGTWFHGKVVDMFYFPIIENYMLPSWVPIWGGKEITFFNAIFNVADVAISTGVGILIVFNKRAFAHAPVQSNVSITHWEDEHHEEAAAENE</sequence>
<comment type="function">
    <text evidence="9">This protein specifically catalyzes the removal of signal peptides from prolipoproteins.</text>
</comment>
<evidence type="ECO:0000256" key="9">
    <source>
        <dbReference type="HAMAP-Rule" id="MF_00161"/>
    </source>
</evidence>
<dbReference type="EC" id="3.4.23.36" evidence="9"/>
<feature type="active site" evidence="9">
    <location>
        <position position="143"/>
    </location>
</feature>
<comment type="pathway">
    <text evidence="9">Protein modification; lipoprotein biosynthesis (signal peptide cleavage).</text>
</comment>
<keyword evidence="11" id="KW-0449">Lipoprotein</keyword>
<keyword evidence="6 9" id="KW-0378">Hydrolase</keyword>
<evidence type="ECO:0000256" key="3">
    <source>
        <dbReference type="ARBA" id="ARBA00022670"/>
    </source>
</evidence>
<dbReference type="OrthoDB" id="9810259at2"/>
<comment type="caution">
    <text evidence="9">Lacks conserved residue(s) required for the propagation of feature annotation.</text>
</comment>
<reference evidence="12" key="1">
    <citation type="submission" date="2019-01" db="EMBL/GenBank/DDBJ databases">
        <title>Cytophagaceae bacterium strain CAR-16.</title>
        <authorList>
            <person name="Chen W.-M."/>
        </authorList>
    </citation>
    <scope>NUCLEOTIDE SEQUENCE [LARGE SCALE GENOMIC DNA]</scope>
    <source>
        <strain evidence="12">WWJ-16</strain>
    </source>
</reference>
<dbReference type="AlphaFoldDB" id="A0A4Q1KET8"/>
<evidence type="ECO:0000313" key="11">
    <source>
        <dbReference type="EMBL" id="RXR24238.1"/>
    </source>
</evidence>